<sequence>MEKKLKDMGVELNELAIAMCDYIQTGQKTEQLSKFWDNEDSFYKTFEKELENGDNPQKVAYLGGYNMLYHLINTMEKRNRLLREMNEKVSEYPELKKVMETLGKMEMKSMNFIDLSAKMEITEEQLDDILVHNIQYFNMHEREGRVKVSLSPLCRKILNFKKKEGGCKN</sequence>
<accession>A0A374NLZ6</accession>
<dbReference type="RefSeq" id="WP_117982616.1">
    <property type="nucleotide sequence ID" value="NZ_QSOE01000045.1"/>
</dbReference>
<comment type="caution">
    <text evidence="1">The sequence shown here is derived from an EMBL/GenBank/DDBJ whole genome shotgun (WGS) entry which is preliminary data.</text>
</comment>
<evidence type="ECO:0000313" key="1">
    <source>
        <dbReference type="EMBL" id="RGI87490.1"/>
    </source>
</evidence>
<evidence type="ECO:0000313" key="2">
    <source>
        <dbReference type="Proteomes" id="UP000262524"/>
    </source>
</evidence>
<gene>
    <name evidence="1" type="ORF">DXD91_08225</name>
</gene>
<dbReference type="Proteomes" id="UP000262524">
    <property type="component" value="Unassembled WGS sequence"/>
</dbReference>
<reference evidence="1 2" key="1">
    <citation type="submission" date="2018-08" db="EMBL/GenBank/DDBJ databases">
        <title>A genome reference for cultivated species of the human gut microbiota.</title>
        <authorList>
            <person name="Zou Y."/>
            <person name="Xue W."/>
            <person name="Luo G."/>
        </authorList>
    </citation>
    <scope>NUCLEOTIDE SEQUENCE [LARGE SCALE GENOMIC DNA]</scope>
    <source>
        <strain evidence="1 2">TM10-1AC</strain>
    </source>
</reference>
<organism evidence="1 2">
    <name type="scientific">Anaerobutyricum hallii</name>
    <dbReference type="NCBI Taxonomy" id="39488"/>
    <lineage>
        <taxon>Bacteria</taxon>
        <taxon>Bacillati</taxon>
        <taxon>Bacillota</taxon>
        <taxon>Clostridia</taxon>
        <taxon>Lachnospirales</taxon>
        <taxon>Lachnospiraceae</taxon>
        <taxon>Anaerobutyricum</taxon>
    </lineage>
</organism>
<proteinExistence type="predicted"/>
<name>A0A374NLZ6_9FIRM</name>
<dbReference type="EMBL" id="QSOE01000045">
    <property type="protein sequence ID" value="RGI87490.1"/>
    <property type="molecule type" value="Genomic_DNA"/>
</dbReference>
<dbReference type="AlphaFoldDB" id="A0A374NLZ6"/>
<protein>
    <submittedName>
        <fullName evidence="1">Uncharacterized protein</fullName>
    </submittedName>
</protein>